<dbReference type="PANTHER" id="PTHR33531">
    <property type="entry name" value="RUBRERYTHRIN SUBFAMILY"/>
    <property type="match status" value="1"/>
</dbReference>
<feature type="domain" description="Rubrerythrin diiron-binding" evidence="1">
    <location>
        <begin position="12"/>
        <end position="72"/>
    </location>
</feature>
<dbReference type="InterPro" id="IPR003251">
    <property type="entry name" value="Rr_diiron-bd_dom"/>
</dbReference>
<dbReference type="EMBL" id="UOFT01000052">
    <property type="protein sequence ID" value="VAW96520.1"/>
    <property type="molecule type" value="Genomic_DNA"/>
</dbReference>
<name>A0A3B1A4M4_9ZZZZ</name>
<dbReference type="GO" id="GO:0046872">
    <property type="term" value="F:metal ion binding"/>
    <property type="evidence" value="ECO:0007669"/>
    <property type="project" value="InterPro"/>
</dbReference>
<organism evidence="2">
    <name type="scientific">hydrothermal vent metagenome</name>
    <dbReference type="NCBI Taxonomy" id="652676"/>
    <lineage>
        <taxon>unclassified sequences</taxon>
        <taxon>metagenomes</taxon>
        <taxon>ecological metagenomes</taxon>
    </lineage>
</organism>
<protein>
    <recommendedName>
        <fullName evidence="1">Rubrerythrin diiron-binding domain-containing protein</fullName>
    </recommendedName>
</protein>
<dbReference type="InterPro" id="IPR012347">
    <property type="entry name" value="Ferritin-like"/>
</dbReference>
<proteinExistence type="predicted"/>
<dbReference type="Gene3D" id="1.20.1260.10">
    <property type="match status" value="1"/>
</dbReference>
<dbReference type="SUPFAM" id="SSF47240">
    <property type="entry name" value="Ferritin-like"/>
    <property type="match status" value="1"/>
</dbReference>
<evidence type="ECO:0000313" key="2">
    <source>
        <dbReference type="EMBL" id="VAW96520.1"/>
    </source>
</evidence>
<sequence>MLSTNVKNTSDLMSIALQAEREAIRRYTQLAICMREGNNDSSAALFERMVLEEQEHERLLLEWMAQEGINENPDIGPVHWSDPQVSTSYNDEACDPYHSSPYRALAFAVHNEEIAFRFYTHVAADSENKVVRQYAEILAREELGHAALLRAERRHAYHQERESQTDEPRLDPKAIHNEADLLAAAIHIDRYLAEQINVITADTPEIKPLAKETQQQINNNEDALSHTVSPGEDITKNLEQLKLYNAYMKQKFNSGGQELQRLWACCDRSFAFYDTIVEIAADETTMLAAQKLTSSALDRIGVLKQLFGDLDSQTRQTSG</sequence>
<accession>A0A3B1A4M4</accession>
<reference evidence="2" key="1">
    <citation type="submission" date="2018-06" db="EMBL/GenBank/DDBJ databases">
        <authorList>
            <person name="Zhirakovskaya E."/>
        </authorList>
    </citation>
    <scope>NUCLEOTIDE SEQUENCE</scope>
</reference>
<dbReference type="InterPro" id="IPR009078">
    <property type="entry name" value="Ferritin-like_SF"/>
</dbReference>
<dbReference type="PANTHER" id="PTHR33531:SF7">
    <property type="entry name" value="HYPOTHETICAL MEMBRANE PROTEIN, CONSERVED"/>
    <property type="match status" value="1"/>
</dbReference>
<evidence type="ECO:0000259" key="1">
    <source>
        <dbReference type="Pfam" id="PF02915"/>
    </source>
</evidence>
<dbReference type="CDD" id="cd01045">
    <property type="entry name" value="Ferritin_like_AB"/>
    <property type="match status" value="1"/>
</dbReference>
<gene>
    <name evidence="2" type="ORF">MNBD_GAMMA23-1793</name>
</gene>
<dbReference type="AlphaFoldDB" id="A0A3B1A4M4"/>
<dbReference type="GO" id="GO:0016491">
    <property type="term" value="F:oxidoreductase activity"/>
    <property type="evidence" value="ECO:0007669"/>
    <property type="project" value="InterPro"/>
</dbReference>
<dbReference type="Pfam" id="PF02915">
    <property type="entry name" value="Rubrerythrin"/>
    <property type="match status" value="1"/>
</dbReference>